<protein>
    <submittedName>
        <fullName evidence="3">Transferase hexapeptide (Six repeat-containing protein)</fullName>
    </submittedName>
</protein>
<dbReference type="InterPro" id="IPR001451">
    <property type="entry name" value="Hexapep"/>
</dbReference>
<dbReference type="Gene3D" id="2.160.10.10">
    <property type="entry name" value="Hexapeptide repeat proteins"/>
    <property type="match status" value="1"/>
</dbReference>
<dbReference type="SUPFAM" id="SSF51161">
    <property type="entry name" value="Trimeric LpxA-like enzymes"/>
    <property type="match status" value="1"/>
</dbReference>
<name>A0A1G9LC58_9ACTN</name>
<dbReference type="PANTHER" id="PTHR43300:SF4">
    <property type="entry name" value="ACYL-[ACYL-CARRIER-PROTEIN]--UDP-N-ACETYLGLUCOSAMINE O-ACYLTRANSFERASE"/>
    <property type="match status" value="1"/>
</dbReference>
<sequence>MVSAQEPARHPAAAHETAVIEDAAQIGEGTRVWHHAHVRAGAVIGSGCVLGKNVFVDAGAVVGDRCKIQNNVSVYNGVTLGSDVFVGPSAVFTNDLRPRASAGQWSITPTVVHDGASIGANATIVCGAVLGRWSMVAAGAVVTRDVEPHQLVMGNPACPAGWVCECGEVVSRAVERPGDLRCAEHRDRTAGPLGAQA</sequence>
<keyword evidence="2" id="KW-0677">Repeat</keyword>
<dbReference type="InterPro" id="IPR018357">
    <property type="entry name" value="Hexapep_transf_CS"/>
</dbReference>
<reference evidence="4" key="1">
    <citation type="submission" date="2016-10" db="EMBL/GenBank/DDBJ databases">
        <authorList>
            <person name="Varghese N."/>
            <person name="Submissions S."/>
        </authorList>
    </citation>
    <scope>NUCLEOTIDE SEQUENCE [LARGE SCALE GENOMIC DNA]</scope>
    <source>
        <strain evidence="4">DSM 45419</strain>
    </source>
</reference>
<dbReference type="PROSITE" id="PS00101">
    <property type="entry name" value="HEXAPEP_TRANSFERASES"/>
    <property type="match status" value="1"/>
</dbReference>
<proteinExistence type="predicted"/>
<organism evidence="3 4">
    <name type="scientific">Geodermatophilus siccatus</name>
    <dbReference type="NCBI Taxonomy" id="1137991"/>
    <lineage>
        <taxon>Bacteria</taxon>
        <taxon>Bacillati</taxon>
        <taxon>Actinomycetota</taxon>
        <taxon>Actinomycetes</taxon>
        <taxon>Geodermatophilales</taxon>
        <taxon>Geodermatophilaceae</taxon>
        <taxon>Geodermatophilus</taxon>
    </lineage>
</organism>
<evidence type="ECO:0000256" key="2">
    <source>
        <dbReference type="ARBA" id="ARBA00022737"/>
    </source>
</evidence>
<dbReference type="OrthoDB" id="2643438at2"/>
<dbReference type="STRING" id="1137991.SAMN05660642_00361"/>
<evidence type="ECO:0000313" key="3">
    <source>
        <dbReference type="EMBL" id="SDL59343.1"/>
    </source>
</evidence>
<dbReference type="InterPro" id="IPR050179">
    <property type="entry name" value="Trans_hexapeptide_repeat"/>
</dbReference>
<dbReference type="AlphaFoldDB" id="A0A1G9LC58"/>
<dbReference type="Proteomes" id="UP000198680">
    <property type="component" value="Unassembled WGS sequence"/>
</dbReference>
<dbReference type="EMBL" id="FNHE01000001">
    <property type="protein sequence ID" value="SDL59343.1"/>
    <property type="molecule type" value="Genomic_DNA"/>
</dbReference>
<dbReference type="RefSeq" id="WP_091212984.1">
    <property type="nucleotide sequence ID" value="NZ_FNHE01000001.1"/>
</dbReference>
<dbReference type="CDD" id="cd03358">
    <property type="entry name" value="LbH_WxcM_N_like"/>
    <property type="match status" value="1"/>
</dbReference>
<evidence type="ECO:0000256" key="1">
    <source>
        <dbReference type="ARBA" id="ARBA00022679"/>
    </source>
</evidence>
<keyword evidence="4" id="KW-1185">Reference proteome</keyword>
<dbReference type="Pfam" id="PF00132">
    <property type="entry name" value="Hexapep"/>
    <property type="match status" value="3"/>
</dbReference>
<accession>A0A1G9LC58</accession>
<keyword evidence="1 3" id="KW-0808">Transferase</keyword>
<dbReference type="PANTHER" id="PTHR43300">
    <property type="entry name" value="ACETYLTRANSFERASE"/>
    <property type="match status" value="1"/>
</dbReference>
<dbReference type="InterPro" id="IPR011004">
    <property type="entry name" value="Trimer_LpxA-like_sf"/>
</dbReference>
<evidence type="ECO:0000313" key="4">
    <source>
        <dbReference type="Proteomes" id="UP000198680"/>
    </source>
</evidence>
<dbReference type="GO" id="GO:0016740">
    <property type="term" value="F:transferase activity"/>
    <property type="evidence" value="ECO:0007669"/>
    <property type="project" value="UniProtKB-KW"/>
</dbReference>
<gene>
    <name evidence="3" type="ORF">SAMN05660642_00361</name>
</gene>